<accession>A0A0M8MSI3</accession>
<dbReference type="InterPro" id="IPR000184">
    <property type="entry name" value="Bac_surfAg_D15"/>
</dbReference>
<protein>
    <submittedName>
        <fullName evidence="7">Mitochondrial protein</fullName>
    </submittedName>
</protein>
<keyword evidence="3" id="KW-1134">Transmembrane beta strand</keyword>
<evidence type="ECO:0000256" key="3">
    <source>
        <dbReference type="ARBA" id="ARBA00022452"/>
    </source>
</evidence>
<keyword evidence="4" id="KW-0812">Transmembrane</keyword>
<organism evidence="7 8">
    <name type="scientific">Malassezia pachydermatis</name>
    <dbReference type="NCBI Taxonomy" id="77020"/>
    <lineage>
        <taxon>Eukaryota</taxon>
        <taxon>Fungi</taxon>
        <taxon>Dikarya</taxon>
        <taxon>Basidiomycota</taxon>
        <taxon>Ustilaginomycotina</taxon>
        <taxon>Malasseziomycetes</taxon>
        <taxon>Malasseziales</taxon>
        <taxon>Malasseziaceae</taxon>
        <taxon>Malassezia</taxon>
    </lineage>
</organism>
<proteinExistence type="inferred from homology"/>
<evidence type="ECO:0000313" key="7">
    <source>
        <dbReference type="EMBL" id="KOS13464.1"/>
    </source>
</evidence>
<dbReference type="VEuPathDB" id="FungiDB:Malapachy_0015"/>
<evidence type="ECO:0000256" key="4">
    <source>
        <dbReference type="ARBA" id="ARBA00022692"/>
    </source>
</evidence>
<dbReference type="STRING" id="77020.A0A0M8MSI3"/>
<evidence type="ECO:0000256" key="1">
    <source>
        <dbReference type="ARBA" id="ARBA00004374"/>
    </source>
</evidence>
<gene>
    <name evidence="7" type="ORF">Malapachy_0015</name>
</gene>
<keyword evidence="5" id="KW-0472">Membrane</keyword>
<comment type="caution">
    <text evidence="7">The sequence shown here is derived from an EMBL/GenBank/DDBJ whole genome shotgun (WGS) entry which is preliminary data.</text>
</comment>
<dbReference type="Proteomes" id="UP000037751">
    <property type="component" value="Unassembled WGS sequence"/>
</dbReference>
<comment type="subcellular location">
    <subcellularLocation>
        <location evidence="1">Mitochondrion outer membrane</location>
        <topology evidence="1">Multi-pass membrane protein</topology>
    </subcellularLocation>
</comment>
<dbReference type="OrthoDB" id="1724197at2759"/>
<evidence type="ECO:0000256" key="5">
    <source>
        <dbReference type="ARBA" id="ARBA00023136"/>
    </source>
</evidence>
<dbReference type="InterPro" id="IPR039910">
    <property type="entry name" value="D15-like"/>
</dbReference>
<dbReference type="EMBL" id="LGAV01000006">
    <property type="protein sequence ID" value="KOS13464.1"/>
    <property type="molecule type" value="Genomic_DNA"/>
</dbReference>
<dbReference type="PANTHER" id="PTHR12815">
    <property type="entry name" value="SORTING AND ASSEMBLY MACHINERY SAMM50 PROTEIN FAMILY MEMBER"/>
    <property type="match status" value="1"/>
</dbReference>
<reference evidence="7 8" key="1">
    <citation type="submission" date="2015-07" db="EMBL/GenBank/DDBJ databases">
        <title>Draft Genome Sequence of Malassezia furfur CBS1878 and Malassezia pachydermatis CBS1879.</title>
        <authorList>
            <person name="Triana S."/>
            <person name="Ohm R."/>
            <person name="Gonzalez A."/>
            <person name="DeCock H."/>
            <person name="Restrepo S."/>
            <person name="Celis A."/>
        </authorList>
    </citation>
    <scope>NUCLEOTIDE SEQUENCE [LARGE SCALE GENOMIC DNA]</scope>
    <source>
        <strain evidence="7 8">CBS 1879</strain>
    </source>
</reference>
<feature type="domain" description="Bacterial surface antigen (D15)" evidence="6">
    <location>
        <begin position="193"/>
        <end position="516"/>
    </location>
</feature>
<dbReference type="GeneID" id="28726424"/>
<dbReference type="Gene3D" id="2.40.160.50">
    <property type="entry name" value="membrane protein fhac: a member of the omp85/tpsb transporter family"/>
    <property type="match status" value="1"/>
</dbReference>
<dbReference type="AlphaFoldDB" id="A0A0M8MSI3"/>
<evidence type="ECO:0000313" key="8">
    <source>
        <dbReference type="Proteomes" id="UP000037751"/>
    </source>
</evidence>
<dbReference type="GO" id="GO:0045040">
    <property type="term" value="P:protein insertion into mitochondrial outer membrane"/>
    <property type="evidence" value="ECO:0007669"/>
    <property type="project" value="TreeGrafter"/>
</dbReference>
<sequence>MSAGDVVSDAAHTLLPTPEELEAQGRAETNSLPKENDLLHNLPKAMAQLQQPLVDLHDIPILRLAAIRITGLKDTRNGFLAGMCRPYVDPTAPEAFLSDLRYGHRMYFPLPGQPTTIHAILQSATSFSADISRMDLAKDISVELEPSTVSDRHPHEDVDVVLRIRPASRFFLKTSTSVGNSEGTASVQGKIRNLFGGAESLEGSATLGTRTKHNYNVAFATPVLSCPDLWANVSAMSQHRDLTGYLSAHEAQHVLRSALMYAHLNGTRHELAYEASHRHFHHILPEASVALRRLAKPSIKSAITYTMERDLRDPSSANLVGSYFKTVLEYAGLGGDTSFMKMETQASVSDMLSEGWSWSLGFRTGIMKTLDNRAPCLSDRFMLGGPTCVRMFRMNTLGPKQKRTYDMCISFSDESLGGDAYWAAGASLLAPIPTRSHWPLRLHTFLNTGQLMQMQPHQPLGLRTFSELMQPSASAGVGVLFQQGPVRLELNFGLPLLARVGDGARKGIQFGIGLDFL</sequence>
<dbReference type="PANTHER" id="PTHR12815:SF18">
    <property type="entry name" value="SORTING AND ASSEMBLY MACHINERY COMPONENT 50 HOMOLOG"/>
    <property type="match status" value="1"/>
</dbReference>
<evidence type="ECO:0000256" key="2">
    <source>
        <dbReference type="ARBA" id="ARBA00010913"/>
    </source>
</evidence>
<name>A0A0M8MSI3_9BASI</name>
<dbReference type="GO" id="GO:0005741">
    <property type="term" value="C:mitochondrial outer membrane"/>
    <property type="evidence" value="ECO:0007669"/>
    <property type="project" value="UniProtKB-SubCell"/>
</dbReference>
<dbReference type="RefSeq" id="XP_017991096.1">
    <property type="nucleotide sequence ID" value="XM_018134549.1"/>
</dbReference>
<dbReference type="Pfam" id="PF01103">
    <property type="entry name" value="Omp85"/>
    <property type="match status" value="1"/>
</dbReference>
<evidence type="ECO:0000259" key="6">
    <source>
        <dbReference type="Pfam" id="PF01103"/>
    </source>
</evidence>
<keyword evidence="8" id="KW-1185">Reference proteome</keyword>
<comment type="similarity">
    <text evidence="2">Belongs to the SAM50/omp85 family.</text>
</comment>